<dbReference type="InterPro" id="IPR006059">
    <property type="entry name" value="SBP"/>
</dbReference>
<keyword evidence="4 5" id="KW-0732">Signal</keyword>
<reference evidence="6 7" key="1">
    <citation type="submission" date="2024-03" db="EMBL/GenBank/DDBJ databases">
        <title>Human intestinal bacterial collection.</title>
        <authorList>
            <person name="Pauvert C."/>
            <person name="Hitch T.C.A."/>
            <person name="Clavel T."/>
        </authorList>
    </citation>
    <scope>NUCLEOTIDE SEQUENCE [LARGE SCALE GENOMIC DNA]</scope>
    <source>
        <strain evidence="6 7">CLA-AA-H311</strain>
    </source>
</reference>
<comment type="similarity">
    <text evidence="2">Belongs to the bacterial solute-binding protein 1 family.</text>
</comment>
<evidence type="ECO:0000256" key="1">
    <source>
        <dbReference type="ARBA" id="ARBA00004196"/>
    </source>
</evidence>
<evidence type="ECO:0000256" key="5">
    <source>
        <dbReference type="SAM" id="SignalP"/>
    </source>
</evidence>
<comment type="subcellular location">
    <subcellularLocation>
        <location evidence="1">Cell envelope</location>
    </subcellularLocation>
</comment>
<comment type="caution">
    <text evidence="6">The sequence shown here is derived from an EMBL/GenBank/DDBJ whole genome shotgun (WGS) entry which is preliminary data.</text>
</comment>
<accession>A0ABV1CB34</accession>
<evidence type="ECO:0000256" key="3">
    <source>
        <dbReference type="ARBA" id="ARBA00022448"/>
    </source>
</evidence>
<sequence>MKVKNIVRTVAAVAAGAMLIPLAACGGGTAADSGKTKITFLSWDNEQTMSPFIEEFEKENPDISIDFSYAPPTAEYIQTLQTRLVGNQAPDVFIITSENKNDLIDNGYVLDMTGKSYTEKLSQANKDFVSRDGKVYGQSISSWAAGIAYNKELLKQVGYDTVPSTWDEFLDLCKKLQDNGVSPYIEAIGDGADRIPDSFTGAILADKGIDVTTLASKDPQTPGANEKEAVKAWMKVYDEGYASRDNVGVSGDDAKTQFVNGQVAMYCTGAWDFSTFEQAGFDWGFAQIPALDKNHEQYAQGSPSPGLAIYSKLDGDKLKAAEKFLDFMVSDWSLEQRSKNGDAITVDGFESDVTEQYKDVYENNLKTGKYFLMTNFYSNPDVLISTNNAEVQQLVQGSITADQWAENIDAKMASAQ</sequence>
<gene>
    <name evidence="6" type="ORF">WMO36_07735</name>
</gene>
<dbReference type="RefSeq" id="WP_302147301.1">
    <property type="nucleotide sequence ID" value="NZ_JBBMFR010000011.1"/>
</dbReference>
<dbReference type="Pfam" id="PF01547">
    <property type="entry name" value="SBP_bac_1"/>
    <property type="match status" value="1"/>
</dbReference>
<dbReference type="SUPFAM" id="SSF53850">
    <property type="entry name" value="Periplasmic binding protein-like II"/>
    <property type="match status" value="1"/>
</dbReference>
<dbReference type="Proteomes" id="UP001462554">
    <property type="component" value="Unassembled WGS sequence"/>
</dbReference>
<feature type="chain" id="PRO_5046868217" evidence="5">
    <location>
        <begin position="27"/>
        <end position="416"/>
    </location>
</feature>
<dbReference type="EMBL" id="JBBMFR010000011">
    <property type="protein sequence ID" value="MEQ2397749.1"/>
    <property type="molecule type" value="Genomic_DNA"/>
</dbReference>
<dbReference type="PANTHER" id="PTHR43649">
    <property type="entry name" value="ARABINOSE-BINDING PROTEIN-RELATED"/>
    <property type="match status" value="1"/>
</dbReference>
<evidence type="ECO:0000313" key="7">
    <source>
        <dbReference type="Proteomes" id="UP001462554"/>
    </source>
</evidence>
<dbReference type="PANTHER" id="PTHR43649:SF31">
    <property type="entry name" value="SN-GLYCEROL-3-PHOSPHATE-BINDING PERIPLASMIC PROTEIN UGPB"/>
    <property type="match status" value="1"/>
</dbReference>
<name>A0ABV1CB34_9BIFI</name>
<evidence type="ECO:0000256" key="4">
    <source>
        <dbReference type="ARBA" id="ARBA00022729"/>
    </source>
</evidence>
<dbReference type="InterPro" id="IPR050490">
    <property type="entry name" value="Bact_solute-bd_prot1"/>
</dbReference>
<protein>
    <submittedName>
        <fullName evidence="6">ABC transporter substrate-binding protein</fullName>
    </submittedName>
</protein>
<feature type="signal peptide" evidence="5">
    <location>
        <begin position="1"/>
        <end position="26"/>
    </location>
</feature>
<dbReference type="Gene3D" id="3.40.190.10">
    <property type="entry name" value="Periplasmic binding protein-like II"/>
    <property type="match status" value="2"/>
</dbReference>
<proteinExistence type="inferred from homology"/>
<evidence type="ECO:0000256" key="2">
    <source>
        <dbReference type="ARBA" id="ARBA00008520"/>
    </source>
</evidence>
<evidence type="ECO:0000313" key="6">
    <source>
        <dbReference type="EMBL" id="MEQ2397749.1"/>
    </source>
</evidence>
<keyword evidence="3" id="KW-0813">Transport</keyword>
<organism evidence="6 7">
    <name type="scientific">Bifidobacterium hominis</name>
    <dbReference type="NCBI Taxonomy" id="3133177"/>
    <lineage>
        <taxon>Bacteria</taxon>
        <taxon>Bacillati</taxon>
        <taxon>Actinomycetota</taxon>
        <taxon>Actinomycetes</taxon>
        <taxon>Bifidobacteriales</taxon>
        <taxon>Bifidobacteriaceae</taxon>
        <taxon>Bifidobacterium</taxon>
    </lineage>
</organism>
<keyword evidence="7" id="KW-1185">Reference proteome</keyword>